<accession>A0ABV1UTE9</accession>
<keyword evidence="8" id="KW-0732">Signal</keyword>
<dbReference type="Gene3D" id="3.30.350.10">
    <property type="entry name" value="Subtilisin inhibitor-like"/>
    <property type="match status" value="1"/>
</dbReference>
<dbReference type="PRINTS" id="PR00294">
    <property type="entry name" value="SSBTLNINHBTR"/>
</dbReference>
<dbReference type="PROSITE" id="PS00999">
    <property type="entry name" value="SSI"/>
    <property type="match status" value="1"/>
</dbReference>
<reference evidence="11 12" key="1">
    <citation type="submission" date="2024-06" db="EMBL/GenBank/DDBJ databases">
        <title>The Natural Products Discovery Center: Release of the First 8490 Sequenced Strains for Exploring Actinobacteria Biosynthetic Diversity.</title>
        <authorList>
            <person name="Kalkreuter E."/>
            <person name="Kautsar S.A."/>
            <person name="Yang D."/>
            <person name="Bader C.D."/>
            <person name="Teijaro C.N."/>
            <person name="Fluegel L."/>
            <person name="Davis C.M."/>
            <person name="Simpson J.R."/>
            <person name="Lauterbach L."/>
            <person name="Steele A.D."/>
            <person name="Gui C."/>
            <person name="Meng S."/>
            <person name="Li G."/>
            <person name="Viehrig K."/>
            <person name="Ye F."/>
            <person name="Su P."/>
            <person name="Kiefer A.F."/>
            <person name="Nichols A."/>
            <person name="Cepeda A.J."/>
            <person name="Yan W."/>
            <person name="Fan B."/>
            <person name="Jiang Y."/>
            <person name="Adhikari A."/>
            <person name="Zheng C.-J."/>
            <person name="Schuster L."/>
            <person name="Cowan T.M."/>
            <person name="Smanski M.J."/>
            <person name="Chevrette M.G."/>
            <person name="De Carvalho L.P.S."/>
            <person name="Shen B."/>
        </authorList>
    </citation>
    <scope>NUCLEOTIDE SEQUENCE [LARGE SCALE GENOMIC DNA]</scope>
    <source>
        <strain evidence="11 12">NPDC000837</strain>
    </source>
</reference>
<dbReference type="EMBL" id="JBEPBX010000008">
    <property type="protein sequence ID" value="MER6614070.1"/>
    <property type="molecule type" value="Genomic_DNA"/>
</dbReference>
<keyword evidence="7 8" id="KW-1015">Disulfide bond</keyword>
<dbReference type="InterPro" id="IPR023549">
    <property type="entry name" value="Subtilisin_inhibitor"/>
</dbReference>
<dbReference type="InterPro" id="IPR020054">
    <property type="entry name" value="Prot_inh_SSI_I16_CS"/>
</dbReference>
<feature type="domain" description="Subtilisin inhibitor" evidence="10">
    <location>
        <begin position="37"/>
        <end position="128"/>
    </location>
</feature>
<organism evidence="11 12">
    <name type="scientific">Streptomyces xantholiticus</name>
    <dbReference type="NCBI Taxonomy" id="68285"/>
    <lineage>
        <taxon>Bacteria</taxon>
        <taxon>Bacillati</taxon>
        <taxon>Actinomycetota</taxon>
        <taxon>Actinomycetes</taxon>
        <taxon>Kitasatosporales</taxon>
        <taxon>Streptomycetaceae</taxon>
        <taxon>Streptomyces</taxon>
    </lineage>
</organism>
<dbReference type="Pfam" id="PF00720">
    <property type="entry name" value="SSI"/>
    <property type="match status" value="1"/>
</dbReference>
<name>A0ABV1UTE9_9ACTN</name>
<comment type="caution">
    <text evidence="11">The sequence shown here is derived from an EMBL/GenBank/DDBJ whole genome shotgun (WGS) entry which is preliminary data.</text>
</comment>
<evidence type="ECO:0000256" key="6">
    <source>
        <dbReference type="ARBA" id="ARBA00022900"/>
    </source>
</evidence>
<comment type="subunit">
    <text evidence="3 8">Homodimer.</text>
</comment>
<evidence type="ECO:0000256" key="4">
    <source>
        <dbReference type="ARBA" id="ARBA00022525"/>
    </source>
</evidence>
<feature type="disulfide bond" evidence="8">
    <location>
        <begin position="100"/>
        <end position="130"/>
    </location>
</feature>
<evidence type="ECO:0000259" key="10">
    <source>
        <dbReference type="Pfam" id="PF00720"/>
    </source>
</evidence>
<gene>
    <name evidence="8" type="primary">sti</name>
    <name evidence="11" type="ORF">ABT276_11955</name>
</gene>
<sequence precursor="true">MRRSVTKITCMAGVAAGVVALTAGPAGAGTHDSLYSPSAMVLTAGQGDSAATATVERAVTLHCKPTAGGTHPDAEAACADLERADGRPALTLNDDSDRVCPQIYAPVTLTADGVWEGRRVSYERTFANSCVAQSRVTNLLDF</sequence>
<dbReference type="InterPro" id="IPR036819">
    <property type="entry name" value="Subtilisin_inhibitor-like_sf"/>
</dbReference>
<keyword evidence="5 8" id="KW-0646">Protease inhibitor</keyword>
<comment type="function">
    <text evidence="8">Strong inhibitor of bacterial serine proteases such as subtilisin.</text>
</comment>
<dbReference type="HAMAP" id="MF_00778">
    <property type="entry name" value="SSI"/>
    <property type="match status" value="1"/>
</dbReference>
<comment type="subcellular location">
    <subcellularLocation>
        <location evidence="1 8">Secreted</location>
    </subcellularLocation>
</comment>
<evidence type="ECO:0000256" key="5">
    <source>
        <dbReference type="ARBA" id="ARBA00022690"/>
    </source>
</evidence>
<dbReference type="SUPFAM" id="SSF55399">
    <property type="entry name" value="Subtilisin inhibitor"/>
    <property type="match status" value="1"/>
</dbReference>
<evidence type="ECO:0000256" key="3">
    <source>
        <dbReference type="ARBA" id="ARBA00011738"/>
    </source>
</evidence>
<protein>
    <recommendedName>
        <fullName evidence="8">Probable subtilase-type protease inhibitor</fullName>
    </recommendedName>
</protein>
<dbReference type="GO" id="GO:0030414">
    <property type="term" value="F:peptidase inhibitor activity"/>
    <property type="evidence" value="ECO:0007669"/>
    <property type="project" value="UniProtKB-KW"/>
</dbReference>
<evidence type="ECO:0000313" key="11">
    <source>
        <dbReference type="EMBL" id="MER6614070.1"/>
    </source>
</evidence>
<evidence type="ECO:0000256" key="7">
    <source>
        <dbReference type="ARBA" id="ARBA00023157"/>
    </source>
</evidence>
<feature type="chain" id="PRO_5044898392" description="Probable subtilase-type protease inhibitor" evidence="8">
    <location>
        <begin position="29"/>
        <end position="142"/>
    </location>
</feature>
<keyword evidence="12" id="KW-1185">Reference proteome</keyword>
<dbReference type="Proteomes" id="UP001445472">
    <property type="component" value="Unassembled WGS sequence"/>
</dbReference>
<dbReference type="RefSeq" id="WP_351975989.1">
    <property type="nucleotide sequence ID" value="NZ_JBEPBX010000008.1"/>
</dbReference>
<keyword evidence="6 8" id="KW-0722">Serine protease inhibitor</keyword>
<evidence type="ECO:0000256" key="2">
    <source>
        <dbReference type="ARBA" id="ARBA00010472"/>
    </source>
</evidence>
<evidence type="ECO:0000256" key="9">
    <source>
        <dbReference type="RuleBase" id="RU003471"/>
    </source>
</evidence>
<proteinExistence type="inferred from homology"/>
<evidence type="ECO:0000313" key="12">
    <source>
        <dbReference type="Proteomes" id="UP001445472"/>
    </source>
</evidence>
<keyword evidence="4 8" id="KW-0964">Secreted</keyword>
<feature type="signal peptide" evidence="8">
    <location>
        <begin position="1"/>
        <end position="28"/>
    </location>
</feature>
<evidence type="ECO:0000256" key="1">
    <source>
        <dbReference type="ARBA" id="ARBA00004613"/>
    </source>
</evidence>
<dbReference type="InterPro" id="IPR000691">
    <property type="entry name" value="Prot_inh_I16_SSI"/>
</dbReference>
<comment type="similarity">
    <text evidence="2 8 9">Belongs to the protease inhibitor I16 (SSI) family.</text>
</comment>
<evidence type="ECO:0000256" key="8">
    <source>
        <dbReference type="HAMAP-Rule" id="MF_00778"/>
    </source>
</evidence>
<feature type="disulfide bond" evidence="8">
    <location>
        <begin position="63"/>
        <end position="78"/>
    </location>
</feature>
<feature type="site" description="Reactive bond" evidence="8">
    <location>
        <begin position="102"/>
        <end position="103"/>
    </location>
</feature>